<proteinExistence type="predicted"/>
<gene>
    <name evidence="1" type="ORF">CBA19CS42_13250</name>
</gene>
<dbReference type="RefSeq" id="WP_035503817.1">
    <property type="nucleotide sequence ID" value="NZ_BPUQ01000009.1"/>
</dbReference>
<dbReference type="EMBL" id="BPUS01000004">
    <property type="protein sequence ID" value="GJH25488.1"/>
    <property type="molecule type" value="Genomic_DNA"/>
</dbReference>
<reference evidence="1" key="1">
    <citation type="submission" date="2022-09" db="EMBL/GenBank/DDBJ databases">
        <title>Isolation and characterization of 3-chlorobenzoate degrading bacteria from soils in Shizuoka.</title>
        <authorList>
            <person name="Ifat A."/>
            <person name="Ogawa N."/>
            <person name="Kimbara K."/>
            <person name="Moriuchi R."/>
            <person name="Dohra H."/>
            <person name="Shintani M."/>
        </authorList>
    </citation>
    <scope>NUCLEOTIDE SEQUENCE</scope>
    <source>
        <strain evidence="1">19CS4-2</strain>
    </source>
</reference>
<comment type="caution">
    <text evidence="1">The sequence shown here is derived from an EMBL/GenBank/DDBJ whole genome shotgun (WGS) entry which is preliminary data.</text>
</comment>
<accession>A0AA37IBD3</accession>
<evidence type="ECO:0000313" key="2">
    <source>
        <dbReference type="Proteomes" id="UP001055111"/>
    </source>
</evidence>
<dbReference type="Proteomes" id="UP001055111">
    <property type="component" value="Unassembled WGS sequence"/>
</dbReference>
<dbReference type="AlphaFoldDB" id="A0AA37IBD3"/>
<name>A0AA37IBD3_9BURK</name>
<organism evidence="1 2">
    <name type="scientific">Caballeronia novacaledonica</name>
    <dbReference type="NCBI Taxonomy" id="1544861"/>
    <lineage>
        <taxon>Bacteria</taxon>
        <taxon>Pseudomonadati</taxon>
        <taxon>Pseudomonadota</taxon>
        <taxon>Betaproteobacteria</taxon>
        <taxon>Burkholderiales</taxon>
        <taxon>Burkholderiaceae</taxon>
        <taxon>Caballeronia</taxon>
    </lineage>
</organism>
<protein>
    <submittedName>
        <fullName evidence="1">Uncharacterized protein</fullName>
    </submittedName>
</protein>
<evidence type="ECO:0000313" key="1">
    <source>
        <dbReference type="EMBL" id="GJH25488.1"/>
    </source>
</evidence>
<sequence length="79" mass="8181">MTTLTITDLPRADTIDRDAMSAVRGGIAHVTLPGGGNTLPGLPTLPASWPGAAALLKELHIPVPLQIAPQPATQDPRLL</sequence>